<dbReference type="AlphaFoldDB" id="A0A4P9WPT1"/>
<feature type="compositionally biased region" description="Polar residues" evidence="1">
    <location>
        <begin position="110"/>
        <end position="122"/>
    </location>
</feature>
<name>A0A4P9WPT1_9FUNG</name>
<reference evidence="3" key="1">
    <citation type="journal article" date="2018" name="Nat. Microbiol.">
        <title>Leveraging single-cell genomics to expand the fungal tree of life.</title>
        <authorList>
            <person name="Ahrendt S.R."/>
            <person name="Quandt C.A."/>
            <person name="Ciobanu D."/>
            <person name="Clum A."/>
            <person name="Salamov A."/>
            <person name="Andreopoulos B."/>
            <person name="Cheng J.F."/>
            <person name="Woyke T."/>
            <person name="Pelin A."/>
            <person name="Henrissat B."/>
            <person name="Reynolds N.K."/>
            <person name="Benny G.L."/>
            <person name="Smith M.E."/>
            <person name="James T.Y."/>
            <person name="Grigoriev I.V."/>
        </authorList>
    </citation>
    <scope>NUCLEOTIDE SEQUENCE [LARGE SCALE GENOMIC DNA]</scope>
</reference>
<protein>
    <submittedName>
        <fullName evidence="2">Uncharacterized protein</fullName>
    </submittedName>
</protein>
<feature type="compositionally biased region" description="Basic and acidic residues" evidence="1">
    <location>
        <begin position="130"/>
        <end position="140"/>
    </location>
</feature>
<feature type="region of interest" description="Disordered" evidence="1">
    <location>
        <begin position="33"/>
        <end position="149"/>
    </location>
</feature>
<gene>
    <name evidence="2" type="ORF">BDK51DRAFT_52549</name>
</gene>
<accession>A0A4P9WPT1</accession>
<organism evidence="2 3">
    <name type="scientific">Blyttiomyces helicus</name>
    <dbReference type="NCBI Taxonomy" id="388810"/>
    <lineage>
        <taxon>Eukaryota</taxon>
        <taxon>Fungi</taxon>
        <taxon>Fungi incertae sedis</taxon>
        <taxon>Chytridiomycota</taxon>
        <taxon>Chytridiomycota incertae sedis</taxon>
        <taxon>Chytridiomycetes</taxon>
        <taxon>Chytridiomycetes incertae sedis</taxon>
        <taxon>Blyttiomyces</taxon>
    </lineage>
</organism>
<keyword evidence="3" id="KW-1185">Reference proteome</keyword>
<dbReference type="Proteomes" id="UP000269721">
    <property type="component" value="Unassembled WGS sequence"/>
</dbReference>
<proteinExistence type="predicted"/>
<dbReference type="EMBL" id="KZ993925">
    <property type="protein sequence ID" value="RKO94345.1"/>
    <property type="molecule type" value="Genomic_DNA"/>
</dbReference>
<evidence type="ECO:0000313" key="2">
    <source>
        <dbReference type="EMBL" id="RKO94345.1"/>
    </source>
</evidence>
<sequence>MTKPRTHQRRLPLTVRSLLHVARFTRPVALEVADDKYSQRLPSLSLPPSSPPNQENPTKPLSYRKHPAKSHQPTKPDVTSTQRCRTTSSAPSPQHVIPAPTCLPADCPVHQNTVPATTSTPPTGAYGNQDVKDSCCKQEHSPSTTLPTS</sequence>
<feature type="compositionally biased region" description="Polar residues" evidence="1">
    <location>
        <begin position="71"/>
        <end position="92"/>
    </location>
</feature>
<evidence type="ECO:0000313" key="3">
    <source>
        <dbReference type="Proteomes" id="UP000269721"/>
    </source>
</evidence>
<evidence type="ECO:0000256" key="1">
    <source>
        <dbReference type="SAM" id="MobiDB-lite"/>
    </source>
</evidence>